<evidence type="ECO:0000313" key="1">
    <source>
        <dbReference type="EMBL" id="MFD2729117.1"/>
    </source>
</evidence>
<comment type="caution">
    <text evidence="1">The sequence shown here is derived from an EMBL/GenBank/DDBJ whole genome shotgun (WGS) entry which is preliminary data.</text>
</comment>
<accession>A0ABW5TIV4</accession>
<protein>
    <submittedName>
        <fullName evidence="1">Uncharacterized protein</fullName>
    </submittedName>
</protein>
<proteinExistence type="predicted"/>
<reference evidence="2" key="1">
    <citation type="journal article" date="2019" name="Int. J. Syst. Evol. Microbiol.">
        <title>The Global Catalogue of Microorganisms (GCM) 10K type strain sequencing project: providing services to taxonomists for standard genome sequencing and annotation.</title>
        <authorList>
            <consortium name="The Broad Institute Genomics Platform"/>
            <consortium name="The Broad Institute Genome Sequencing Center for Infectious Disease"/>
            <person name="Wu L."/>
            <person name="Ma J."/>
        </authorList>
    </citation>
    <scope>NUCLEOTIDE SEQUENCE [LARGE SCALE GENOMIC DNA]</scope>
    <source>
        <strain evidence="2">TISTR 932</strain>
    </source>
</reference>
<dbReference type="Proteomes" id="UP001597427">
    <property type="component" value="Unassembled WGS sequence"/>
</dbReference>
<sequence>MTTEFELKLKMLHEQYGNLSLEERKVIKECLKKRYPLTFRKTESLKHDILRLETKRCQLELDPAHTQELAEVEKRVLEKKEAFFKLLNEVKQKESRR</sequence>
<evidence type="ECO:0000313" key="2">
    <source>
        <dbReference type="Proteomes" id="UP001597427"/>
    </source>
</evidence>
<gene>
    <name evidence="1" type="ORF">ACFSR0_06745</name>
</gene>
<dbReference type="RefSeq" id="WP_379981172.1">
    <property type="nucleotide sequence ID" value="NZ_JBHUMO010000043.1"/>
</dbReference>
<organism evidence="1 2">
    <name type="scientific">Enterococcus camelliae</name>
    <dbReference type="NCBI Taxonomy" id="453959"/>
    <lineage>
        <taxon>Bacteria</taxon>
        <taxon>Bacillati</taxon>
        <taxon>Bacillota</taxon>
        <taxon>Bacilli</taxon>
        <taxon>Lactobacillales</taxon>
        <taxon>Enterococcaceae</taxon>
        <taxon>Enterococcus</taxon>
    </lineage>
</organism>
<dbReference type="EMBL" id="JBHUMO010000043">
    <property type="protein sequence ID" value="MFD2729117.1"/>
    <property type="molecule type" value="Genomic_DNA"/>
</dbReference>
<name>A0ABW5TIV4_9ENTE</name>
<keyword evidence="2" id="KW-1185">Reference proteome</keyword>